<accession>A0ABR3EWD1</accession>
<feature type="region of interest" description="Disordered" evidence="1">
    <location>
        <begin position="27"/>
        <end position="69"/>
    </location>
</feature>
<evidence type="ECO:0000313" key="2">
    <source>
        <dbReference type="EMBL" id="KAL0567223.1"/>
    </source>
</evidence>
<sequence>MASDINKLPPHLLYRPVSVPAYQRFQMCPKKKPQEKDQQNSPVIAPSRRENIDSSKLNPTGFSKGHLFSSRGLEVEASRELLQERFRAGTISLAEFKRALRAEKSSPPFPSNKRATPNKRDTALSAKSPEADDGSTTTSPHFLRQIMRYRVEVQLEKARVARGKEKPAAFPVDFYETFSNTVTSPYPHIKCSVLRPKTKLQRWLELSQFDTKHGLRDGYDDGILFIPGSRRS</sequence>
<protein>
    <recommendedName>
        <fullName evidence="4">SHOCT domain-containing protein</fullName>
    </recommendedName>
</protein>
<feature type="region of interest" description="Disordered" evidence="1">
    <location>
        <begin position="103"/>
        <end position="139"/>
    </location>
</feature>
<evidence type="ECO:0000256" key="1">
    <source>
        <dbReference type="SAM" id="MobiDB-lite"/>
    </source>
</evidence>
<gene>
    <name evidence="2" type="ORF">V5O48_014769</name>
</gene>
<keyword evidence="3" id="KW-1185">Reference proteome</keyword>
<evidence type="ECO:0008006" key="4">
    <source>
        <dbReference type="Google" id="ProtNLM"/>
    </source>
</evidence>
<proteinExistence type="predicted"/>
<dbReference type="Proteomes" id="UP001465976">
    <property type="component" value="Unassembled WGS sequence"/>
</dbReference>
<dbReference type="EMBL" id="JBAHYK010001642">
    <property type="protein sequence ID" value="KAL0567223.1"/>
    <property type="molecule type" value="Genomic_DNA"/>
</dbReference>
<organism evidence="2 3">
    <name type="scientific">Marasmius crinis-equi</name>
    <dbReference type="NCBI Taxonomy" id="585013"/>
    <lineage>
        <taxon>Eukaryota</taxon>
        <taxon>Fungi</taxon>
        <taxon>Dikarya</taxon>
        <taxon>Basidiomycota</taxon>
        <taxon>Agaricomycotina</taxon>
        <taxon>Agaricomycetes</taxon>
        <taxon>Agaricomycetidae</taxon>
        <taxon>Agaricales</taxon>
        <taxon>Marasmiineae</taxon>
        <taxon>Marasmiaceae</taxon>
        <taxon>Marasmius</taxon>
    </lineage>
</organism>
<name>A0ABR3EWD1_9AGAR</name>
<reference evidence="2 3" key="1">
    <citation type="submission" date="2024-02" db="EMBL/GenBank/DDBJ databases">
        <title>A draft genome for the cacao thread blight pathogen Marasmius crinis-equi.</title>
        <authorList>
            <person name="Cohen S.P."/>
            <person name="Baruah I.K."/>
            <person name="Amoako-Attah I."/>
            <person name="Bukari Y."/>
            <person name="Meinhardt L.W."/>
            <person name="Bailey B.A."/>
        </authorList>
    </citation>
    <scope>NUCLEOTIDE SEQUENCE [LARGE SCALE GENOMIC DNA]</scope>
    <source>
        <strain evidence="2 3">GH-76</strain>
    </source>
</reference>
<evidence type="ECO:0000313" key="3">
    <source>
        <dbReference type="Proteomes" id="UP001465976"/>
    </source>
</evidence>
<comment type="caution">
    <text evidence="2">The sequence shown here is derived from an EMBL/GenBank/DDBJ whole genome shotgun (WGS) entry which is preliminary data.</text>
</comment>